<evidence type="ECO:0000313" key="6">
    <source>
        <dbReference type="Proteomes" id="UP001595722"/>
    </source>
</evidence>
<comment type="caution">
    <text evidence="5">The sequence shown here is derived from an EMBL/GenBank/DDBJ whole genome shotgun (WGS) entry which is preliminary data.</text>
</comment>
<dbReference type="Pfam" id="PF20240">
    <property type="entry name" value="DUF6597"/>
    <property type="match status" value="1"/>
</dbReference>
<dbReference type="SMART" id="SM00342">
    <property type="entry name" value="HTH_ARAC"/>
    <property type="match status" value="1"/>
</dbReference>
<accession>A0ABV7VVD4</accession>
<keyword evidence="2" id="KW-0238">DNA-binding</keyword>
<dbReference type="InterPro" id="IPR046532">
    <property type="entry name" value="DUF6597"/>
</dbReference>
<evidence type="ECO:0000256" key="2">
    <source>
        <dbReference type="ARBA" id="ARBA00023125"/>
    </source>
</evidence>
<dbReference type="InterPro" id="IPR050204">
    <property type="entry name" value="AraC_XylS_family_regulators"/>
</dbReference>
<dbReference type="Pfam" id="PF12833">
    <property type="entry name" value="HTH_18"/>
    <property type="match status" value="1"/>
</dbReference>
<dbReference type="InterPro" id="IPR009057">
    <property type="entry name" value="Homeodomain-like_sf"/>
</dbReference>
<dbReference type="Proteomes" id="UP001595722">
    <property type="component" value="Unassembled WGS sequence"/>
</dbReference>
<evidence type="ECO:0000313" key="5">
    <source>
        <dbReference type="EMBL" id="MFC3680637.1"/>
    </source>
</evidence>
<dbReference type="InterPro" id="IPR018060">
    <property type="entry name" value="HTH_AraC"/>
</dbReference>
<evidence type="ECO:0000259" key="4">
    <source>
        <dbReference type="PROSITE" id="PS01124"/>
    </source>
</evidence>
<sequence length="247" mass="27711">MSHPSGQLADMVQGIWSVSLSASQNHHQSIEKTLFADGGSGIVFMLDGDAQVDGIRLPHGVIMLPVNTRADRLLMRPGAVLAGIRFQPAMGYRLLARHYHQLTRLDEKDDQQWSLYSLHTALQHGSNNQQRIDHLYHWANQHCLLSQPEDSVEQLLLLINNDSLLTELQNHIALSQRQLERLFKTRLGMTAKNYQRIIRIRQAIAAIKAEPGRSLADIALSSGFSDQAHMTREFKAIARVTPGKLSS</sequence>
<keyword evidence="1" id="KW-0805">Transcription regulation</keyword>
<feature type="domain" description="HTH araC/xylS-type" evidence="4">
    <location>
        <begin position="149"/>
        <end position="247"/>
    </location>
</feature>
<dbReference type="Gene3D" id="1.10.10.60">
    <property type="entry name" value="Homeodomain-like"/>
    <property type="match status" value="1"/>
</dbReference>
<evidence type="ECO:0000256" key="3">
    <source>
        <dbReference type="ARBA" id="ARBA00023163"/>
    </source>
</evidence>
<dbReference type="PROSITE" id="PS01124">
    <property type="entry name" value="HTH_ARAC_FAMILY_2"/>
    <property type="match status" value="1"/>
</dbReference>
<keyword evidence="6" id="KW-1185">Reference proteome</keyword>
<dbReference type="RefSeq" id="WP_376866711.1">
    <property type="nucleotide sequence ID" value="NZ_JBHRYB010000011.1"/>
</dbReference>
<protein>
    <submittedName>
        <fullName evidence="5">Helix-turn-helix domain-containing protein</fullName>
    </submittedName>
</protein>
<proteinExistence type="predicted"/>
<organism evidence="5 6">
    <name type="scientific">Bacterioplanoides pacificum</name>
    <dbReference type="NCBI Taxonomy" id="1171596"/>
    <lineage>
        <taxon>Bacteria</taxon>
        <taxon>Pseudomonadati</taxon>
        <taxon>Pseudomonadota</taxon>
        <taxon>Gammaproteobacteria</taxon>
        <taxon>Oceanospirillales</taxon>
        <taxon>Oceanospirillaceae</taxon>
        <taxon>Bacterioplanoides</taxon>
    </lineage>
</organism>
<keyword evidence="3" id="KW-0804">Transcription</keyword>
<dbReference type="SUPFAM" id="SSF46689">
    <property type="entry name" value="Homeodomain-like"/>
    <property type="match status" value="1"/>
</dbReference>
<reference evidence="6" key="1">
    <citation type="journal article" date="2019" name="Int. J. Syst. Evol. Microbiol.">
        <title>The Global Catalogue of Microorganisms (GCM) 10K type strain sequencing project: providing services to taxonomists for standard genome sequencing and annotation.</title>
        <authorList>
            <consortium name="The Broad Institute Genomics Platform"/>
            <consortium name="The Broad Institute Genome Sequencing Center for Infectious Disease"/>
            <person name="Wu L."/>
            <person name="Ma J."/>
        </authorList>
    </citation>
    <scope>NUCLEOTIDE SEQUENCE [LARGE SCALE GENOMIC DNA]</scope>
    <source>
        <strain evidence="6">KCTC 42424</strain>
    </source>
</reference>
<name>A0ABV7VVD4_9GAMM</name>
<gene>
    <name evidence="5" type="ORF">ACFOMG_11075</name>
</gene>
<evidence type="ECO:0000256" key="1">
    <source>
        <dbReference type="ARBA" id="ARBA00023015"/>
    </source>
</evidence>
<dbReference type="EMBL" id="JBHRYB010000011">
    <property type="protein sequence ID" value="MFC3680637.1"/>
    <property type="molecule type" value="Genomic_DNA"/>
</dbReference>
<dbReference type="PANTHER" id="PTHR46796">
    <property type="entry name" value="HTH-TYPE TRANSCRIPTIONAL ACTIVATOR RHAS-RELATED"/>
    <property type="match status" value="1"/>
</dbReference>